<dbReference type="eggNOG" id="COG2205">
    <property type="taxonomic scope" value="Bacteria"/>
</dbReference>
<dbReference type="InterPro" id="IPR004358">
    <property type="entry name" value="Sig_transdc_His_kin-like_C"/>
</dbReference>
<evidence type="ECO:0000256" key="3">
    <source>
        <dbReference type="ARBA" id="ARBA00022553"/>
    </source>
</evidence>
<comment type="catalytic activity">
    <reaction evidence="1">
        <text>ATP + protein L-histidine = ADP + protein N-phospho-L-histidine.</text>
        <dbReference type="EC" id="2.7.13.3"/>
    </reaction>
</comment>
<dbReference type="PROSITE" id="PS50110">
    <property type="entry name" value="RESPONSE_REGULATORY"/>
    <property type="match status" value="1"/>
</dbReference>
<evidence type="ECO:0000256" key="6">
    <source>
        <dbReference type="PROSITE-ProRule" id="PRU00169"/>
    </source>
</evidence>
<dbReference type="SMART" id="SM00388">
    <property type="entry name" value="HisKA"/>
    <property type="match status" value="1"/>
</dbReference>
<dbReference type="GO" id="GO:0005886">
    <property type="term" value="C:plasma membrane"/>
    <property type="evidence" value="ECO:0007669"/>
    <property type="project" value="TreeGrafter"/>
</dbReference>
<dbReference type="InterPro" id="IPR011006">
    <property type="entry name" value="CheY-like_superfamily"/>
</dbReference>
<dbReference type="EMBL" id="JMQN01000043">
    <property type="protein sequence ID" value="KEA62929.1"/>
    <property type="molecule type" value="Genomic_DNA"/>
</dbReference>
<dbReference type="CDD" id="cd00156">
    <property type="entry name" value="REC"/>
    <property type="match status" value="1"/>
</dbReference>
<dbReference type="PANTHER" id="PTHR43047">
    <property type="entry name" value="TWO-COMPONENT HISTIDINE PROTEIN KINASE"/>
    <property type="match status" value="1"/>
</dbReference>
<dbReference type="InterPro" id="IPR036890">
    <property type="entry name" value="HATPase_C_sf"/>
</dbReference>
<evidence type="ECO:0000256" key="5">
    <source>
        <dbReference type="ARBA" id="ARBA00022777"/>
    </source>
</evidence>
<dbReference type="Pfam" id="PF00512">
    <property type="entry name" value="HisKA"/>
    <property type="match status" value="1"/>
</dbReference>
<dbReference type="Gene3D" id="3.30.565.10">
    <property type="entry name" value="Histidine kinase-like ATPase, C-terminal domain"/>
    <property type="match status" value="1"/>
</dbReference>
<evidence type="ECO:0000256" key="2">
    <source>
        <dbReference type="ARBA" id="ARBA00012438"/>
    </source>
</evidence>
<feature type="transmembrane region" description="Helical" evidence="7">
    <location>
        <begin position="34"/>
        <end position="55"/>
    </location>
</feature>
<dbReference type="InterPro" id="IPR003594">
    <property type="entry name" value="HATPase_dom"/>
</dbReference>
<dbReference type="CDD" id="cd00082">
    <property type="entry name" value="HisKA"/>
    <property type="match status" value="1"/>
</dbReference>
<keyword evidence="7" id="KW-0812">Transmembrane</keyword>
<evidence type="ECO:0000256" key="7">
    <source>
        <dbReference type="SAM" id="Phobius"/>
    </source>
</evidence>
<keyword evidence="4" id="KW-0808">Transferase</keyword>
<dbReference type="InterPro" id="IPR003661">
    <property type="entry name" value="HisK_dim/P_dom"/>
</dbReference>
<sequence length="571" mass="63704">MIVQRNSPATLLGNVFGAIPITLIFSGTDYSTSVYIWLGALYLITLLRWIHYRVFNRSLMRDEDPTLHGYIQCAGVFIAGSIWGSAGVFLFDADNPTYIVAIVLTFVCMLAGSLASLSARPRAYVVFALPVMVPLIVNMVIQEQAVYQWMAFGATAYLAATFAFCLSINRVIVRSLSLQYENMDLILDLREQKERADKANKDKSRFLASASHDLRQPLHAVNLLAEVLGSKVREPEQKQDLNNIKHGLNSLNDLLDVLLDISRLDAEAVKADKVCFDIDELLTRLEQLFAVEARRTGVMLSVSHEKHIVDTDPILLERVITNLLVNAFRYTKEGEVRVFFTTRKGEVDLHIVDTGIGIDREHLEQIFEEFFQVGNKERNRQKGLGLGLAIVRRILSLLDHRLQIRSEPGVGTELVITLPLGQSEPALSQEKPNPLTQTMSHNRLSGVRVLLVDNEVDIVRAMNSLLSGWGCECQIETSTESALQALETGYRPDLLLVDYRMPGHYNGCIFVDRARSVIGDIPALIITGETSEEVMSEIATSGLVCLHKPLRAAQLRTLMTRLLNTQSVSTA</sequence>
<dbReference type="PROSITE" id="PS50109">
    <property type="entry name" value="HIS_KIN"/>
    <property type="match status" value="1"/>
</dbReference>
<protein>
    <recommendedName>
        <fullName evidence="2">histidine kinase</fullName>
        <ecNumber evidence="2">2.7.13.3</ecNumber>
    </recommendedName>
</protein>
<keyword evidence="11" id="KW-1185">Reference proteome</keyword>
<feature type="domain" description="Histidine kinase" evidence="8">
    <location>
        <begin position="209"/>
        <end position="422"/>
    </location>
</feature>
<dbReference type="PATRIC" id="fig|1232683.4.peg.2850"/>
<dbReference type="InterPro" id="IPR001789">
    <property type="entry name" value="Sig_transdc_resp-reg_receiver"/>
</dbReference>
<comment type="caution">
    <text evidence="10">The sequence shown here is derived from an EMBL/GenBank/DDBJ whole genome shotgun (WGS) entry which is preliminary data.</text>
</comment>
<dbReference type="GO" id="GO:0000155">
    <property type="term" value="F:phosphorelay sensor kinase activity"/>
    <property type="evidence" value="ECO:0007669"/>
    <property type="project" value="InterPro"/>
</dbReference>
<proteinExistence type="predicted"/>
<dbReference type="SMART" id="SM00387">
    <property type="entry name" value="HATPase_c"/>
    <property type="match status" value="1"/>
</dbReference>
<reference evidence="10 11" key="1">
    <citation type="submission" date="2014-04" db="EMBL/GenBank/DDBJ databases">
        <title>Marinobacterium kochiensis sp. nov., isolated from sediment sample collected from Kochi backwaters in Kerala, India.</title>
        <authorList>
            <person name="Singh A."/>
            <person name="Pinnaka A.K."/>
        </authorList>
    </citation>
    <scope>NUCLEOTIDE SEQUENCE [LARGE SCALE GENOMIC DNA]</scope>
    <source>
        <strain evidence="10 11">AK27</strain>
    </source>
</reference>
<dbReference type="Proteomes" id="UP000028252">
    <property type="component" value="Unassembled WGS sequence"/>
</dbReference>
<name>A0A081FWM4_9GAMM</name>
<evidence type="ECO:0000313" key="10">
    <source>
        <dbReference type="EMBL" id="KEA62929.1"/>
    </source>
</evidence>
<dbReference type="InterPro" id="IPR005467">
    <property type="entry name" value="His_kinase_dom"/>
</dbReference>
<dbReference type="Gene3D" id="1.10.287.130">
    <property type="match status" value="1"/>
</dbReference>
<keyword evidence="7" id="KW-1133">Transmembrane helix</keyword>
<dbReference type="SUPFAM" id="SSF55874">
    <property type="entry name" value="ATPase domain of HSP90 chaperone/DNA topoisomerase II/histidine kinase"/>
    <property type="match status" value="1"/>
</dbReference>
<feature type="transmembrane region" description="Helical" evidence="7">
    <location>
        <begin position="67"/>
        <end position="91"/>
    </location>
</feature>
<dbReference type="STRING" id="1232683.ADIMK_2899"/>
<evidence type="ECO:0000313" key="11">
    <source>
        <dbReference type="Proteomes" id="UP000028252"/>
    </source>
</evidence>
<keyword evidence="3 6" id="KW-0597">Phosphoprotein</keyword>
<dbReference type="GO" id="GO:0009927">
    <property type="term" value="F:histidine phosphotransfer kinase activity"/>
    <property type="evidence" value="ECO:0007669"/>
    <property type="project" value="TreeGrafter"/>
</dbReference>
<dbReference type="InterPro" id="IPR036097">
    <property type="entry name" value="HisK_dim/P_sf"/>
</dbReference>
<dbReference type="EC" id="2.7.13.3" evidence="2"/>
<evidence type="ECO:0000256" key="4">
    <source>
        <dbReference type="ARBA" id="ARBA00022679"/>
    </source>
</evidence>
<feature type="modified residue" description="4-aspartylphosphate" evidence="6">
    <location>
        <position position="498"/>
    </location>
</feature>
<keyword evidence="7" id="KW-0472">Membrane</keyword>
<dbReference type="PRINTS" id="PR00344">
    <property type="entry name" value="BCTRLSENSOR"/>
</dbReference>
<organism evidence="10 11">
    <name type="scientific">Marinobacterium lacunae</name>
    <dbReference type="NCBI Taxonomy" id="1232683"/>
    <lineage>
        <taxon>Bacteria</taxon>
        <taxon>Pseudomonadati</taxon>
        <taxon>Pseudomonadota</taxon>
        <taxon>Gammaproteobacteria</taxon>
        <taxon>Oceanospirillales</taxon>
        <taxon>Oceanospirillaceae</taxon>
        <taxon>Marinobacterium</taxon>
    </lineage>
</organism>
<evidence type="ECO:0000259" key="8">
    <source>
        <dbReference type="PROSITE" id="PS50109"/>
    </source>
</evidence>
<feature type="transmembrane region" description="Helical" evidence="7">
    <location>
        <begin position="97"/>
        <end position="117"/>
    </location>
</feature>
<evidence type="ECO:0000256" key="1">
    <source>
        <dbReference type="ARBA" id="ARBA00000085"/>
    </source>
</evidence>
<feature type="transmembrane region" description="Helical" evidence="7">
    <location>
        <begin position="124"/>
        <end position="141"/>
    </location>
</feature>
<dbReference type="PANTHER" id="PTHR43047:SF9">
    <property type="entry name" value="HISTIDINE KINASE"/>
    <property type="match status" value="1"/>
</dbReference>
<gene>
    <name evidence="10" type="ORF">ADIMK_2899</name>
</gene>
<feature type="domain" description="Response regulatory" evidence="9">
    <location>
        <begin position="448"/>
        <end position="563"/>
    </location>
</feature>
<dbReference type="SMART" id="SM00448">
    <property type="entry name" value="REC"/>
    <property type="match status" value="1"/>
</dbReference>
<dbReference type="Pfam" id="PF00072">
    <property type="entry name" value="Response_reg"/>
    <property type="match status" value="1"/>
</dbReference>
<evidence type="ECO:0000259" key="9">
    <source>
        <dbReference type="PROSITE" id="PS50110"/>
    </source>
</evidence>
<dbReference type="CDD" id="cd00075">
    <property type="entry name" value="HATPase"/>
    <property type="match status" value="1"/>
</dbReference>
<accession>A0A081FWM4</accession>
<keyword evidence="5" id="KW-0418">Kinase</keyword>
<dbReference type="Gene3D" id="3.40.50.2300">
    <property type="match status" value="1"/>
</dbReference>
<dbReference type="SUPFAM" id="SSF47384">
    <property type="entry name" value="Homodimeric domain of signal transducing histidine kinase"/>
    <property type="match status" value="1"/>
</dbReference>
<dbReference type="SUPFAM" id="SSF52172">
    <property type="entry name" value="CheY-like"/>
    <property type="match status" value="1"/>
</dbReference>
<dbReference type="Pfam" id="PF02518">
    <property type="entry name" value="HATPase_c"/>
    <property type="match status" value="1"/>
</dbReference>
<dbReference type="AlphaFoldDB" id="A0A081FWM4"/>
<feature type="transmembrane region" description="Helical" evidence="7">
    <location>
        <begin position="147"/>
        <end position="168"/>
    </location>
</feature>
<feature type="transmembrane region" description="Helical" evidence="7">
    <location>
        <begin position="9"/>
        <end position="28"/>
    </location>
</feature>